<organism evidence="2 3">
    <name type="scientific">Ooceraea biroi</name>
    <name type="common">Clonal raider ant</name>
    <name type="synonym">Cerapachys biroi</name>
    <dbReference type="NCBI Taxonomy" id="2015173"/>
    <lineage>
        <taxon>Eukaryota</taxon>
        <taxon>Metazoa</taxon>
        <taxon>Ecdysozoa</taxon>
        <taxon>Arthropoda</taxon>
        <taxon>Hexapoda</taxon>
        <taxon>Insecta</taxon>
        <taxon>Pterygota</taxon>
        <taxon>Neoptera</taxon>
        <taxon>Endopterygota</taxon>
        <taxon>Hymenoptera</taxon>
        <taxon>Apocrita</taxon>
        <taxon>Aculeata</taxon>
        <taxon>Formicoidea</taxon>
        <taxon>Formicidae</taxon>
        <taxon>Dorylinae</taxon>
        <taxon>Ooceraea</taxon>
    </lineage>
</organism>
<comment type="caution">
    <text evidence="2">The sequence shown here is derived from an EMBL/GenBank/DDBJ whole genome shotgun (WGS) entry which is preliminary data.</text>
</comment>
<evidence type="ECO:0000313" key="3">
    <source>
        <dbReference type="Proteomes" id="UP000279307"/>
    </source>
</evidence>
<dbReference type="AlphaFoldDB" id="A0A3L8DPY2"/>
<reference evidence="2 3" key="1">
    <citation type="journal article" date="2018" name="Genome Res.">
        <title>The genomic architecture and molecular evolution of ant odorant receptors.</title>
        <authorList>
            <person name="McKenzie S.K."/>
            <person name="Kronauer D.J.C."/>
        </authorList>
    </citation>
    <scope>NUCLEOTIDE SEQUENCE [LARGE SCALE GENOMIC DNA]</scope>
    <source>
        <strain evidence="2">Clonal line C1</strain>
    </source>
</reference>
<protein>
    <submittedName>
        <fullName evidence="2">Uncharacterized protein</fullName>
    </submittedName>
</protein>
<dbReference type="EMBL" id="QOIP01000005">
    <property type="protein sequence ID" value="RLU22421.1"/>
    <property type="molecule type" value="Genomic_DNA"/>
</dbReference>
<name>A0A3L8DPY2_OOCBI</name>
<accession>A0A3L8DPY2</accession>
<proteinExistence type="predicted"/>
<evidence type="ECO:0000313" key="2">
    <source>
        <dbReference type="EMBL" id="RLU22421.1"/>
    </source>
</evidence>
<sequence>MMLVAQFGDTKDSQLVFSVLLREVLCPLLEPIGSKAPAFAGDAKLSLLVRRANMDVSLPCNAQGHPPPVSSNSLLARGSPVSALHCQTKIGFEIMASRYSLEPVGSKAPAFAGEAKISLLARKANAEISLPCNAQGHPAPVSRGSQFPRIEPVATKKPKFSSDAKFAGYDRVRGEDLTLLCPAQGFPVPAYRTSRHEEAQVLERREAGLVPPRSRGEPDPVLSRARVPGASI</sequence>
<gene>
    <name evidence="2" type="ORF">DMN91_004699</name>
</gene>
<feature type="region of interest" description="Disordered" evidence="1">
    <location>
        <begin position="203"/>
        <end position="232"/>
    </location>
</feature>
<dbReference type="Proteomes" id="UP000279307">
    <property type="component" value="Chromosome 5"/>
</dbReference>
<evidence type="ECO:0000256" key="1">
    <source>
        <dbReference type="SAM" id="MobiDB-lite"/>
    </source>
</evidence>